<evidence type="ECO:0000259" key="1">
    <source>
        <dbReference type="Pfam" id="PF13474"/>
    </source>
</evidence>
<proteinExistence type="predicted"/>
<dbReference type="OrthoDB" id="9152983at2"/>
<sequence>MNYEDALKKYIEATNTHDFNNVKKVLHEKAIYWFTDKTCTKLIEIQKYFENTWDLIKNEVYTATDIRWISTDQNSATCIYSYHYKGYHNGKLVSGNGRATNIFIKTGNNEWKLIHEHLSSLS</sequence>
<feature type="domain" description="SnoaL-like" evidence="1">
    <location>
        <begin position="5"/>
        <end position="120"/>
    </location>
</feature>
<dbReference type="EMBL" id="JRJU01000057">
    <property type="protein sequence ID" value="KHF37984.1"/>
    <property type="molecule type" value="Genomic_DNA"/>
</dbReference>
<name>A0A0B0ID64_9BACI</name>
<comment type="caution">
    <text evidence="2">The sequence shown here is derived from an EMBL/GenBank/DDBJ whole genome shotgun (WGS) entry which is preliminary data.</text>
</comment>
<dbReference type="InterPro" id="IPR032710">
    <property type="entry name" value="NTF2-like_dom_sf"/>
</dbReference>
<gene>
    <name evidence="2" type="ORF">LQ50_24045</name>
</gene>
<protein>
    <submittedName>
        <fullName evidence="2">Cag pathogenicity island protein Cag4</fullName>
    </submittedName>
</protein>
<accession>A0A0B0ID64</accession>
<evidence type="ECO:0000313" key="3">
    <source>
        <dbReference type="Proteomes" id="UP000030832"/>
    </source>
</evidence>
<dbReference type="SUPFAM" id="SSF54427">
    <property type="entry name" value="NTF2-like"/>
    <property type="match status" value="1"/>
</dbReference>
<keyword evidence="3" id="KW-1185">Reference proteome</keyword>
<dbReference type="Proteomes" id="UP000030832">
    <property type="component" value="Unassembled WGS sequence"/>
</dbReference>
<dbReference type="InterPro" id="IPR037401">
    <property type="entry name" value="SnoaL-like"/>
</dbReference>
<dbReference type="Pfam" id="PF13474">
    <property type="entry name" value="SnoaL_3"/>
    <property type="match status" value="1"/>
</dbReference>
<dbReference type="Gene3D" id="3.10.450.50">
    <property type="match status" value="1"/>
</dbReference>
<evidence type="ECO:0000313" key="2">
    <source>
        <dbReference type="EMBL" id="KHF37984.1"/>
    </source>
</evidence>
<dbReference type="eggNOG" id="COG4875">
    <property type="taxonomic scope" value="Bacteria"/>
</dbReference>
<dbReference type="RefSeq" id="WP_034633837.1">
    <property type="nucleotide sequence ID" value="NZ_JRJU01000057.1"/>
</dbReference>
<dbReference type="AlphaFoldDB" id="A0A0B0ID64"/>
<organism evidence="2 3">
    <name type="scientific">Halalkalibacter okhensis</name>
    <dbReference type="NCBI Taxonomy" id="333138"/>
    <lineage>
        <taxon>Bacteria</taxon>
        <taxon>Bacillati</taxon>
        <taxon>Bacillota</taxon>
        <taxon>Bacilli</taxon>
        <taxon>Bacillales</taxon>
        <taxon>Bacillaceae</taxon>
        <taxon>Halalkalibacter</taxon>
    </lineage>
</organism>
<reference evidence="2 3" key="1">
    <citation type="submission" date="2014-09" db="EMBL/GenBank/DDBJ databases">
        <title>Genome sequencing and annotation of Bacillus Okhensis strain Kh10-101T.</title>
        <authorList>
            <person name="Prakash J.S."/>
        </authorList>
    </citation>
    <scope>NUCLEOTIDE SEQUENCE [LARGE SCALE GENOMIC DNA]</scope>
    <source>
        <strain evidence="3">Kh10-101T</strain>
    </source>
</reference>
<dbReference type="STRING" id="333138.LQ50_24045"/>